<keyword evidence="2" id="KW-1185">Reference proteome</keyword>
<dbReference type="EMBL" id="VULZ01000011">
    <property type="protein sequence ID" value="MSS15402.1"/>
    <property type="molecule type" value="Genomic_DNA"/>
</dbReference>
<comment type="caution">
    <text evidence="1">The sequence shown here is derived from an EMBL/GenBank/DDBJ whole genome shotgun (WGS) entry which is preliminary data.</text>
</comment>
<name>A0A6L5XA72_9FIRM</name>
<accession>A0A6L5XA72</accession>
<evidence type="ECO:0000313" key="2">
    <source>
        <dbReference type="Proteomes" id="UP000481852"/>
    </source>
</evidence>
<dbReference type="AlphaFoldDB" id="A0A6L5XA72"/>
<gene>
    <name evidence="1" type="ORF">FYJ35_10195</name>
</gene>
<proteinExistence type="predicted"/>
<evidence type="ECO:0000313" key="1">
    <source>
        <dbReference type="EMBL" id="MSS15402.1"/>
    </source>
</evidence>
<dbReference type="RefSeq" id="WP_154526211.1">
    <property type="nucleotide sequence ID" value="NZ_VULZ01000011.1"/>
</dbReference>
<organism evidence="1 2">
    <name type="scientific">Porcincola intestinalis</name>
    <dbReference type="NCBI Taxonomy" id="2606632"/>
    <lineage>
        <taxon>Bacteria</taxon>
        <taxon>Bacillati</taxon>
        <taxon>Bacillota</taxon>
        <taxon>Clostridia</taxon>
        <taxon>Lachnospirales</taxon>
        <taxon>Lachnospiraceae</taxon>
        <taxon>Porcincola</taxon>
    </lineage>
</organism>
<protein>
    <submittedName>
        <fullName evidence="1">Uncharacterized protein</fullName>
    </submittedName>
</protein>
<sequence>MQLFKHLLSHINSILHPVSKSSRPAAHAHLLRRLPVWALASALALCPEAPGLTGKAFAYDAGKISRHGLIKGDLSTWTQRGDSFPQNKLLSVDGDSPISSMGCSYYATFFMLCRMGIKNPLTDTAWQFAMECKRKKLSREGTGYFDPRSISKLTDGRVQFVEEGNDPANYYEGQTAVLQCANQDEVTRLMRQMIEKKGWFLIACVVGDVTNYQNEEYYSEGHYIFIDSFLKDGDFLIGDSAFPGTRWSDNWGAHSARIVKLYAYRLLDENGKQIRPSERQSMYIVRSRDED</sequence>
<dbReference type="Proteomes" id="UP000481852">
    <property type="component" value="Unassembled WGS sequence"/>
</dbReference>
<reference evidence="1 2" key="1">
    <citation type="submission" date="2019-08" db="EMBL/GenBank/DDBJ databases">
        <title>In-depth cultivation of the pig gut microbiome towards novel bacterial diversity and tailored functional studies.</title>
        <authorList>
            <person name="Wylensek D."/>
            <person name="Hitch T.C.A."/>
            <person name="Clavel T."/>
        </authorList>
    </citation>
    <scope>NUCLEOTIDE SEQUENCE [LARGE SCALE GENOMIC DNA]</scope>
    <source>
        <strain evidence="1 2">Oil+RF-744-WCA-WT-11</strain>
    </source>
</reference>